<sequence length="68" mass="8046">MICFIVVLHSVTTLNFRCEFLRNWVYQVSGKHAPYLYNTKVGIFRVSYRNNHKDLTFSALKNINLCTF</sequence>
<evidence type="ECO:0000313" key="1">
    <source>
        <dbReference type="EMBL" id="JAH07399.1"/>
    </source>
</evidence>
<proteinExistence type="predicted"/>
<dbReference type="AlphaFoldDB" id="A0A0E9PSD4"/>
<accession>A0A0E9PSD4</accession>
<dbReference type="EMBL" id="GBXM01101178">
    <property type="protein sequence ID" value="JAH07399.1"/>
    <property type="molecule type" value="Transcribed_RNA"/>
</dbReference>
<organism evidence="1">
    <name type="scientific">Anguilla anguilla</name>
    <name type="common">European freshwater eel</name>
    <name type="synonym">Muraena anguilla</name>
    <dbReference type="NCBI Taxonomy" id="7936"/>
    <lineage>
        <taxon>Eukaryota</taxon>
        <taxon>Metazoa</taxon>
        <taxon>Chordata</taxon>
        <taxon>Craniata</taxon>
        <taxon>Vertebrata</taxon>
        <taxon>Euteleostomi</taxon>
        <taxon>Actinopterygii</taxon>
        <taxon>Neopterygii</taxon>
        <taxon>Teleostei</taxon>
        <taxon>Anguilliformes</taxon>
        <taxon>Anguillidae</taxon>
        <taxon>Anguilla</taxon>
    </lineage>
</organism>
<protein>
    <submittedName>
        <fullName evidence="1">Uncharacterized protein</fullName>
    </submittedName>
</protein>
<reference evidence="1" key="2">
    <citation type="journal article" date="2015" name="Fish Shellfish Immunol.">
        <title>Early steps in the European eel (Anguilla anguilla)-Vibrio vulnificus interaction in the gills: Role of the RtxA13 toxin.</title>
        <authorList>
            <person name="Callol A."/>
            <person name="Pajuelo D."/>
            <person name="Ebbesson L."/>
            <person name="Teles M."/>
            <person name="MacKenzie S."/>
            <person name="Amaro C."/>
        </authorList>
    </citation>
    <scope>NUCLEOTIDE SEQUENCE</scope>
</reference>
<name>A0A0E9PSD4_ANGAN</name>
<reference evidence="1" key="1">
    <citation type="submission" date="2014-11" db="EMBL/GenBank/DDBJ databases">
        <authorList>
            <person name="Amaro Gonzalez C."/>
        </authorList>
    </citation>
    <scope>NUCLEOTIDE SEQUENCE</scope>
</reference>